<keyword evidence="1" id="KW-0472">Membrane</keyword>
<evidence type="ECO:0000313" key="6">
    <source>
        <dbReference type="Proteomes" id="UP000192085"/>
    </source>
</evidence>
<dbReference type="OMA" id="IYSFHIW"/>
<organism evidence="4 6">
    <name type="scientific">Lactococcus lactis subsp. lactis</name>
    <name type="common">Streptococcus lactis</name>
    <dbReference type="NCBI Taxonomy" id="1360"/>
    <lineage>
        <taxon>Bacteria</taxon>
        <taxon>Bacillati</taxon>
        <taxon>Bacillota</taxon>
        <taxon>Bacilli</taxon>
        <taxon>Lactobacillales</taxon>
        <taxon>Streptococcaceae</taxon>
        <taxon>Lactococcus</taxon>
    </lineage>
</organism>
<dbReference type="AlphaFoldDB" id="A0A1V0NHA5"/>
<gene>
    <name evidence="5" type="ORF">LL223_1744</name>
    <name evidence="3" type="ORF">LL229_1811</name>
    <name evidence="4" type="ORF">LL275_1700</name>
</gene>
<evidence type="ECO:0008006" key="7">
    <source>
        <dbReference type="Google" id="ProtNLM"/>
    </source>
</evidence>
<keyword evidence="1" id="KW-0812">Transmembrane</keyword>
<dbReference type="Proteomes" id="UP000663169">
    <property type="component" value="Chromosome"/>
</dbReference>
<dbReference type="RefSeq" id="WP_003130354.1">
    <property type="nucleotide sequence ID" value="NZ_BJMA01000001.1"/>
</dbReference>
<feature type="chain" id="PRO_5041800042" description="Secreted protein" evidence="2">
    <location>
        <begin position="28"/>
        <end position="213"/>
    </location>
</feature>
<evidence type="ECO:0000256" key="2">
    <source>
        <dbReference type="SAM" id="SignalP"/>
    </source>
</evidence>
<evidence type="ECO:0000256" key="1">
    <source>
        <dbReference type="SAM" id="Phobius"/>
    </source>
</evidence>
<evidence type="ECO:0000313" key="5">
    <source>
        <dbReference type="EMBL" id="QRZ35385.1"/>
    </source>
</evidence>
<reference evidence="5" key="3">
    <citation type="submission" date="2023-04" db="EMBL/GenBank/DDBJ databases">
        <authorList>
            <person name="McDonnell B."/>
        </authorList>
    </citation>
    <scope>NUCLEOTIDE SEQUENCE</scope>
    <source>
        <strain evidence="5">223</strain>
    </source>
</reference>
<accession>A0A1V0NHA5</accession>
<dbReference type="EMBL" id="CP015897">
    <property type="protein sequence ID" value="ARD99327.1"/>
    <property type="molecule type" value="Genomic_DNA"/>
</dbReference>
<feature type="transmembrane region" description="Helical" evidence="1">
    <location>
        <begin position="151"/>
        <end position="179"/>
    </location>
</feature>
<name>A0A1V0NHA5_LACLL</name>
<proteinExistence type="predicted"/>
<dbReference type="Proteomes" id="UP001055586">
    <property type="component" value="Chromosome"/>
</dbReference>
<protein>
    <recommendedName>
        <fullName evidence="7">Secreted protein</fullName>
    </recommendedName>
</protein>
<dbReference type="EMBL" id="CP031926">
    <property type="protein sequence ID" value="QRZ35385.1"/>
    <property type="molecule type" value="Genomic_DNA"/>
</dbReference>
<keyword evidence="2" id="KW-0732">Signal</keyword>
<reference evidence="5" key="2">
    <citation type="journal article" date="2020" name="Mol. Microbiol.">
        <title>The CWPS Rubik's cube: Linking diversity of cell wall polysaccharide structures with the encoded biosynthetic machinery of selected Lactococcus lactis strains.</title>
        <authorList>
            <person name="Mahony J."/>
            <person name="Frantzen C."/>
            <person name="Vinogradov E."/>
            <person name="Sadovskaya I."/>
            <person name="Theodorou I."/>
            <person name="Kelleher P."/>
            <person name="Chapot-Chartier M.P."/>
            <person name="Cambillau C."/>
            <person name="Holo H."/>
            <person name="van Sinderen D."/>
        </authorList>
    </citation>
    <scope>NUCLEOTIDE SEQUENCE</scope>
    <source>
        <strain evidence="5">223</strain>
    </source>
</reference>
<dbReference type="Proteomes" id="UP000192085">
    <property type="component" value="Chromosome"/>
</dbReference>
<dbReference type="EMBL" id="CP090823">
    <property type="protein sequence ID" value="ARD96692.1"/>
    <property type="molecule type" value="Genomic_DNA"/>
</dbReference>
<feature type="signal peptide" evidence="2">
    <location>
        <begin position="1"/>
        <end position="27"/>
    </location>
</feature>
<evidence type="ECO:0000313" key="4">
    <source>
        <dbReference type="EMBL" id="ARD99327.1"/>
    </source>
</evidence>
<evidence type="ECO:0000313" key="3">
    <source>
        <dbReference type="EMBL" id="ARD96692.1"/>
    </source>
</evidence>
<reference evidence="3" key="4">
    <citation type="submission" date="2023-09" db="EMBL/GenBank/DDBJ databases">
        <title>Complete Genomes and Methylome analysis of Lactococcus lactis subs lactis strains.</title>
        <authorList>
            <person name="Fomenkov A."/>
            <person name="McDonnell B."/>
            <person name="Sun L."/>
            <person name="Van Sinderen D."/>
            <person name="Roberts R.J."/>
        </authorList>
    </citation>
    <scope>NUCLEOTIDE SEQUENCE</scope>
    <source>
        <strain evidence="3">229</strain>
    </source>
</reference>
<sequence length="213" mass="23704">MKTKQIYASLMTSAILLSAVTPIIVNADVVSSNVTTEQISSNQASSFTDIKDHFDSYVSVKNNQYVLNLPENVQVNQNEFEQVVEQINAVNQQVETNKLIINPATKEIVSRASTLKSSAYTFDTFWWGARYYFRSNAAVYQMDHDLDNYTLGFGGVGVLATIFSGGIAAAVAGAAGLYFQKMKSDLDYYNNTHLNNYINMDVDRTGYYSIYAV</sequence>
<reference evidence="4 6" key="1">
    <citation type="journal article" date="2017" name="BMC Genomics">
        <title>Comparative and functional genomics of the Lactococcus lactis taxon; insights into evolution and niche adaptation.</title>
        <authorList>
            <person name="Kelleher P."/>
            <person name="Bottacini F."/>
            <person name="Mahony J."/>
            <person name="Kilcawley K.N."/>
            <person name="van Sinderen D."/>
        </authorList>
    </citation>
    <scope>NUCLEOTIDE SEQUENCE [LARGE SCALE GENOMIC DNA]</scope>
    <source>
        <strain evidence="4 6">275</strain>
    </source>
</reference>
<keyword evidence="1" id="KW-1133">Transmembrane helix</keyword>